<accession>A0A6T2IW22</accession>
<dbReference type="EMBL" id="HBJA01129874">
    <property type="protein sequence ID" value="CAE0833305.1"/>
    <property type="molecule type" value="Transcribed_RNA"/>
</dbReference>
<dbReference type="InterPro" id="IPR009078">
    <property type="entry name" value="Ferritin-like_SF"/>
</dbReference>
<gene>
    <name evidence="2" type="ORF">EGYM00163_LOCUS44597</name>
    <name evidence="3" type="ORF">EGYM00163_LOCUS44598</name>
</gene>
<organism evidence="3">
    <name type="scientific">Eutreptiella gymnastica</name>
    <dbReference type="NCBI Taxonomy" id="73025"/>
    <lineage>
        <taxon>Eukaryota</taxon>
        <taxon>Discoba</taxon>
        <taxon>Euglenozoa</taxon>
        <taxon>Euglenida</taxon>
        <taxon>Spirocuta</taxon>
        <taxon>Euglenophyceae</taxon>
        <taxon>Eutreptiales</taxon>
        <taxon>Eutreptiaceae</taxon>
        <taxon>Eutreptiella</taxon>
    </lineage>
</organism>
<dbReference type="GO" id="GO:0016491">
    <property type="term" value="F:oxidoreductase activity"/>
    <property type="evidence" value="ECO:0007669"/>
    <property type="project" value="InterPro"/>
</dbReference>
<evidence type="ECO:0000313" key="2">
    <source>
        <dbReference type="EMBL" id="CAE0833305.1"/>
    </source>
</evidence>
<dbReference type="AlphaFoldDB" id="A0A6T2IW22"/>
<dbReference type="SUPFAM" id="SSF47240">
    <property type="entry name" value="Ferritin-like"/>
    <property type="match status" value="1"/>
</dbReference>
<proteinExistence type="predicted"/>
<evidence type="ECO:0000259" key="1">
    <source>
        <dbReference type="Pfam" id="PF02915"/>
    </source>
</evidence>
<dbReference type="EMBL" id="HBJA01129875">
    <property type="protein sequence ID" value="CAE0833306.1"/>
    <property type="molecule type" value="Transcribed_RNA"/>
</dbReference>
<dbReference type="InterPro" id="IPR003251">
    <property type="entry name" value="Rr_diiron-bd_dom"/>
</dbReference>
<dbReference type="Pfam" id="PF02915">
    <property type="entry name" value="Rubrerythrin"/>
    <property type="match status" value="1"/>
</dbReference>
<feature type="domain" description="Rubrerythrin diiron-binding" evidence="1">
    <location>
        <begin position="40"/>
        <end position="176"/>
    </location>
</feature>
<name>A0A6T2IW22_9EUGL</name>
<dbReference type="PANTHER" id="PTHR33531">
    <property type="entry name" value="RUBRERYTHRIN SUBFAMILY"/>
    <property type="match status" value="1"/>
</dbReference>
<dbReference type="GO" id="GO:0046872">
    <property type="term" value="F:metal ion binding"/>
    <property type="evidence" value="ECO:0007669"/>
    <property type="project" value="InterPro"/>
</dbReference>
<sequence>MFGMRFVPRVASTAAPRLACGNKYLPHWARAFSTHDEGVLEYLLKVEKDGEEYYRELAANAPNKGFARIFNMLADEEEKHYAAIEDMAHSGETRLGKSTILGATKTIFEQVRADPSVDFLSSKDQLAVYTEAREIEARNRDEYIARAKSVTDPKVRALFELVAAEEQKHYVMLDELIQFIGKAEPGSGRWTESAEFNRLDDELYDGYKY</sequence>
<dbReference type="PANTHER" id="PTHR33531:SF7">
    <property type="entry name" value="HYPOTHETICAL MEMBRANE PROTEIN, CONSERVED"/>
    <property type="match status" value="1"/>
</dbReference>
<dbReference type="InterPro" id="IPR012347">
    <property type="entry name" value="Ferritin-like"/>
</dbReference>
<evidence type="ECO:0000313" key="3">
    <source>
        <dbReference type="EMBL" id="CAE0833306.1"/>
    </source>
</evidence>
<protein>
    <recommendedName>
        <fullName evidence="1">Rubrerythrin diiron-binding domain-containing protein</fullName>
    </recommendedName>
</protein>
<dbReference type="Gene3D" id="1.20.1260.10">
    <property type="match status" value="1"/>
</dbReference>
<reference evidence="3" key="1">
    <citation type="submission" date="2021-01" db="EMBL/GenBank/DDBJ databases">
        <authorList>
            <person name="Corre E."/>
            <person name="Pelletier E."/>
            <person name="Niang G."/>
            <person name="Scheremetjew M."/>
            <person name="Finn R."/>
            <person name="Kale V."/>
            <person name="Holt S."/>
            <person name="Cochrane G."/>
            <person name="Meng A."/>
            <person name="Brown T."/>
            <person name="Cohen L."/>
        </authorList>
    </citation>
    <scope>NUCLEOTIDE SEQUENCE</scope>
    <source>
        <strain evidence="3">CCMP1594</strain>
    </source>
</reference>
<dbReference type="CDD" id="cd01045">
    <property type="entry name" value="Ferritin_like_AB"/>
    <property type="match status" value="1"/>
</dbReference>